<gene>
    <name evidence="2" type="ORF">PHYBLDRAFT_141998</name>
</gene>
<feature type="region of interest" description="Disordered" evidence="1">
    <location>
        <begin position="353"/>
        <end position="375"/>
    </location>
</feature>
<accession>A0A163B3L4</accession>
<dbReference type="Proteomes" id="UP000077315">
    <property type="component" value="Unassembled WGS sequence"/>
</dbReference>
<proteinExistence type="predicted"/>
<protein>
    <recommendedName>
        <fullName evidence="4">CCHC-type zinc finger transcription factor</fullName>
    </recommendedName>
</protein>
<feature type="region of interest" description="Disordered" evidence="1">
    <location>
        <begin position="279"/>
        <end position="299"/>
    </location>
</feature>
<dbReference type="GeneID" id="28991629"/>
<evidence type="ECO:0000313" key="3">
    <source>
        <dbReference type="Proteomes" id="UP000077315"/>
    </source>
</evidence>
<dbReference type="RefSeq" id="XP_018296171.1">
    <property type="nucleotide sequence ID" value="XM_018430723.1"/>
</dbReference>
<name>A0A163B3L4_PHYB8</name>
<dbReference type="AlphaFoldDB" id="A0A163B3L4"/>
<keyword evidence="3" id="KW-1185">Reference proteome</keyword>
<reference evidence="3" key="1">
    <citation type="submission" date="2015-06" db="EMBL/GenBank/DDBJ databases">
        <title>Expansion of signal transduction pathways in fungi by whole-genome duplication.</title>
        <authorList>
            <consortium name="DOE Joint Genome Institute"/>
            <person name="Corrochano L.M."/>
            <person name="Kuo A."/>
            <person name="Marcet-Houben M."/>
            <person name="Polaino S."/>
            <person name="Salamov A."/>
            <person name="Villalobos J.M."/>
            <person name="Alvarez M.I."/>
            <person name="Avalos J."/>
            <person name="Benito E.P."/>
            <person name="Benoit I."/>
            <person name="Burger G."/>
            <person name="Camino L.P."/>
            <person name="Canovas D."/>
            <person name="Cerda-Olmedo E."/>
            <person name="Cheng J.-F."/>
            <person name="Dominguez A."/>
            <person name="Elias M."/>
            <person name="Eslava A.P."/>
            <person name="Glaser F."/>
            <person name="Grimwood J."/>
            <person name="Gutierrez G."/>
            <person name="Heitman J."/>
            <person name="Henrissat B."/>
            <person name="Iturriaga E.A."/>
            <person name="Lang B.F."/>
            <person name="Lavin J.L."/>
            <person name="Lee S."/>
            <person name="Li W."/>
            <person name="Lindquist E."/>
            <person name="Lopez-Garcia S."/>
            <person name="Luque E.M."/>
            <person name="Marcos A.T."/>
            <person name="Martin J."/>
            <person name="McCluskey K."/>
            <person name="Medina H.R."/>
            <person name="Miralles-Duran A."/>
            <person name="Miyazaki A."/>
            <person name="Munoz-Torres E."/>
            <person name="Oguiza J.A."/>
            <person name="Ohm R."/>
            <person name="Olmedo M."/>
            <person name="Orejas M."/>
            <person name="Ortiz-Castellanos L."/>
            <person name="Pisabarro A.G."/>
            <person name="Rodriguez-Romero J."/>
            <person name="Ruiz-Herrera J."/>
            <person name="Ruiz-Vazquez R."/>
            <person name="Sanz C."/>
            <person name="Schackwitz W."/>
            <person name="Schmutz J."/>
            <person name="Shahriari M."/>
            <person name="Shelest E."/>
            <person name="Silva-Franco F."/>
            <person name="Soanes D."/>
            <person name="Syed K."/>
            <person name="Tagua V.G."/>
            <person name="Talbot N.J."/>
            <person name="Thon M."/>
            <person name="De vries R.P."/>
            <person name="Wiebenga A."/>
            <person name="Yadav J.S."/>
            <person name="Braun E.L."/>
            <person name="Baker S."/>
            <person name="Garre V."/>
            <person name="Horwitz B."/>
            <person name="Torres-Martinez S."/>
            <person name="Idnurm A."/>
            <person name="Herrera-Estrella A."/>
            <person name="Gabaldon T."/>
            <person name="Grigoriev I.V."/>
        </authorList>
    </citation>
    <scope>NUCLEOTIDE SEQUENCE [LARGE SCALE GENOMIC DNA]</scope>
    <source>
        <strain evidence="3">NRRL 1555(-)</strain>
    </source>
</reference>
<dbReference type="OrthoDB" id="2285313at2759"/>
<evidence type="ECO:0000256" key="1">
    <source>
        <dbReference type="SAM" id="MobiDB-lite"/>
    </source>
</evidence>
<dbReference type="EMBL" id="KV440974">
    <property type="protein sequence ID" value="OAD78131.1"/>
    <property type="molecule type" value="Genomic_DNA"/>
</dbReference>
<dbReference type="STRING" id="763407.A0A163B3L4"/>
<dbReference type="InParanoid" id="A0A163B3L4"/>
<evidence type="ECO:0008006" key="4">
    <source>
        <dbReference type="Google" id="ProtNLM"/>
    </source>
</evidence>
<organism evidence="2 3">
    <name type="scientific">Phycomyces blakesleeanus (strain ATCC 8743b / DSM 1359 / FGSC 10004 / NBRC 33097 / NRRL 1555)</name>
    <dbReference type="NCBI Taxonomy" id="763407"/>
    <lineage>
        <taxon>Eukaryota</taxon>
        <taxon>Fungi</taxon>
        <taxon>Fungi incertae sedis</taxon>
        <taxon>Mucoromycota</taxon>
        <taxon>Mucoromycotina</taxon>
        <taxon>Mucoromycetes</taxon>
        <taxon>Mucorales</taxon>
        <taxon>Phycomycetaceae</taxon>
        <taxon>Phycomyces</taxon>
    </lineage>
</organism>
<sequence length="495" mass="54808">MPPSSSPAPMRERKSSNISKYLLASEMFVSGPNGESLSWLLHMNQLKKGVGMTNEEAILVAATHFYGMAAKWWAIHEAKVTTWEVFLEGFKKQFASQQMEDVWWTEIDKTRQSMGQSIGEVALHLQELFGLVALANEAQKIWILLKALRLEITYEVEVVKEKYCRSGLCPVPEFGHFSRQGLVSKNSFVEDALSELIQEFKSIKIHLVNTRHYLPQASSSSGFGLPGFGSSGAGGSGSGFGGSCPGGFCPGGSGGFSGSDPQTYHCFWCREEGHIKPNCTKRLNKDNDLGKGQGRQVVDSSSFKGPYTCNKGKAVEKTVPLHTLSNTLLLLQQHLYAQGQLNTFPTNNTYMTSASDLSPPVHSSPLAPKPHHLRPPPRELPVHISHKDVWERLKSVDASLSLANWLLLDKCASKDVKDSLRFLSGWKQKVVASGVNMVHHQEESSDGESFYSDDWETQSLETDAANLNSNSKLNGYDSNDTVYNYHYNYKDFASS</sequence>
<dbReference type="VEuPathDB" id="FungiDB:PHYBLDRAFT_141998"/>
<evidence type="ECO:0000313" key="2">
    <source>
        <dbReference type="EMBL" id="OAD78131.1"/>
    </source>
</evidence>